<dbReference type="STRING" id="549789.NIES30_17290"/>
<accession>A0A1U7J307</accession>
<evidence type="ECO:0000313" key="4">
    <source>
        <dbReference type="Proteomes" id="UP000185557"/>
    </source>
</evidence>
<keyword evidence="3" id="KW-0645">Protease</keyword>
<comment type="caution">
    <text evidence="3">The sequence shown here is derived from an EMBL/GenBank/DDBJ whole genome shotgun (WGS) entry which is preliminary data.</text>
</comment>
<dbReference type="Gene3D" id="3.40.710.10">
    <property type="entry name" value="DD-peptidase/beta-lactamase superfamily"/>
    <property type="match status" value="2"/>
</dbReference>
<dbReference type="PANTHER" id="PTHR30023">
    <property type="entry name" value="D-ALANYL-D-ALANINE CARBOXYPEPTIDASE"/>
    <property type="match status" value="1"/>
</dbReference>
<protein>
    <submittedName>
        <fullName evidence="3">D-alanyl-D-alanine carboxypeptidase/D-alanyl-D-alanine-endopeptidase</fullName>
    </submittedName>
</protein>
<evidence type="ECO:0000313" key="3">
    <source>
        <dbReference type="EMBL" id="OKH46473.1"/>
    </source>
</evidence>
<keyword evidence="4" id="KW-1185">Reference proteome</keyword>
<comment type="similarity">
    <text evidence="1">Belongs to the peptidase S13 family.</text>
</comment>
<dbReference type="NCBIfam" id="TIGR00666">
    <property type="entry name" value="PBP4"/>
    <property type="match status" value="1"/>
</dbReference>
<dbReference type="GO" id="GO:0000270">
    <property type="term" value="P:peptidoglycan metabolic process"/>
    <property type="evidence" value="ECO:0007669"/>
    <property type="project" value="TreeGrafter"/>
</dbReference>
<name>A0A1U7J307_9CYAN</name>
<dbReference type="AlphaFoldDB" id="A0A1U7J307"/>
<dbReference type="Gene3D" id="3.50.80.20">
    <property type="entry name" value="D-Ala-D-Ala carboxypeptidase C, peptidase S13"/>
    <property type="match status" value="1"/>
</dbReference>
<keyword evidence="2" id="KW-0378">Hydrolase</keyword>
<dbReference type="Pfam" id="PF02113">
    <property type="entry name" value="Peptidase_S13"/>
    <property type="match status" value="1"/>
</dbReference>
<sequence>MVKSRAKSVGLGLALGWLGAMLPAIEAIAALCPAQLTTQLDSAFSQSPLDNAYTGMVLQTQGQNRRTLYNRNGDRLFTPASNIKLLTTAAAAHQLGGYYRLRTSIYGTPDEGGSTALRVVGRGDPSLTTAQLDNLVQQLTQSGVNQVSRLTIDDSYFPGFATNPTWEWEDAQFAYAAPVNSLILNRNAIALQLSPTQVGSPLAVVWPQPLPAGPLPVANDSTTVAAGAPTTPLALWRTGDSPSIRLTGQLTQGSGSQTLNLSVLNPAQQFAAAMEQALRRQSVAVGQTVIVQTSAPIADPELAAIESPSVRELMVLANRDSDNLYAEALFKTMGVTAGGNITEGDDVEEASQAGGEAVKAALAEIGVDASALRLADGSGLSRHNLVSPIALVDTLQVMTTHPQGDVFRDSLAIAGQNGTLGNRLRGTALERRLQGKSGALTGNVALSGYVQPPNYEPLVFSIVINHSNQHASVLREKIDQLLLLVAQLRSGC</sequence>
<reference evidence="3 4" key="1">
    <citation type="submission" date="2016-11" db="EMBL/GenBank/DDBJ databases">
        <title>Draft Genome Sequences of Nine Cyanobacterial Strains from Diverse Habitats.</title>
        <authorList>
            <person name="Zhu T."/>
            <person name="Hou S."/>
            <person name="Lu X."/>
            <person name="Hess W.R."/>
        </authorList>
    </citation>
    <scope>NUCLEOTIDE SEQUENCE [LARGE SCALE GENOMIC DNA]</scope>
    <source>
        <strain evidence="3 4">NIES-30</strain>
    </source>
</reference>
<gene>
    <name evidence="3" type="ORF">NIES30_17290</name>
</gene>
<dbReference type="GO" id="GO:0006508">
    <property type="term" value="P:proteolysis"/>
    <property type="evidence" value="ECO:0007669"/>
    <property type="project" value="InterPro"/>
</dbReference>
<dbReference type="Proteomes" id="UP000185557">
    <property type="component" value="Unassembled WGS sequence"/>
</dbReference>
<dbReference type="InterPro" id="IPR012338">
    <property type="entry name" value="Beta-lactam/transpept-like"/>
</dbReference>
<evidence type="ECO:0000256" key="1">
    <source>
        <dbReference type="ARBA" id="ARBA00006096"/>
    </source>
</evidence>
<keyword evidence="3" id="KW-0121">Carboxypeptidase</keyword>
<proteinExistence type="inferred from homology"/>
<dbReference type="GO" id="GO:0004185">
    <property type="term" value="F:serine-type carboxypeptidase activity"/>
    <property type="evidence" value="ECO:0007669"/>
    <property type="project" value="InterPro"/>
</dbReference>
<organism evidence="3 4">
    <name type="scientific">Phormidium tenue NIES-30</name>
    <dbReference type="NCBI Taxonomy" id="549789"/>
    <lineage>
        <taxon>Bacteria</taxon>
        <taxon>Bacillati</taxon>
        <taxon>Cyanobacteriota</taxon>
        <taxon>Cyanophyceae</taxon>
        <taxon>Oscillatoriophycideae</taxon>
        <taxon>Oscillatoriales</taxon>
        <taxon>Oscillatoriaceae</taxon>
        <taxon>Phormidium</taxon>
    </lineage>
</organism>
<dbReference type="PANTHER" id="PTHR30023:SF0">
    <property type="entry name" value="PENICILLIN-SENSITIVE CARBOXYPEPTIDASE A"/>
    <property type="match status" value="1"/>
</dbReference>
<evidence type="ECO:0000256" key="2">
    <source>
        <dbReference type="ARBA" id="ARBA00022801"/>
    </source>
</evidence>
<dbReference type="InterPro" id="IPR000667">
    <property type="entry name" value="Peptidase_S13"/>
</dbReference>
<dbReference type="PRINTS" id="PR00922">
    <property type="entry name" value="DADACBPTASE3"/>
</dbReference>
<dbReference type="EMBL" id="MRCG01000013">
    <property type="protein sequence ID" value="OKH46473.1"/>
    <property type="molecule type" value="Genomic_DNA"/>
</dbReference>
<dbReference type="SUPFAM" id="SSF56601">
    <property type="entry name" value="beta-lactamase/transpeptidase-like"/>
    <property type="match status" value="1"/>
</dbReference>